<evidence type="ECO:0000313" key="3">
    <source>
        <dbReference type="Proteomes" id="UP000324241"/>
    </source>
</evidence>
<sequence length="121" mass="12876">MSARRDSGTFAAAAVASGPAFSPGCPVSGEVETPLAEANDQLFAMSRLDDAYPVLMLCRLLLLSMRIYLLAIGLRRHHFCYRGCACPPLPGGESDEQGLTGGFGVLFPVFPFVGRAFSMST</sequence>
<proteinExistence type="predicted"/>
<dbReference type="Proteomes" id="UP000324241">
    <property type="component" value="Unassembled WGS sequence"/>
</dbReference>
<dbReference type="AlphaFoldDB" id="A0A5M9M4M6"/>
<keyword evidence="1" id="KW-1133">Transmembrane helix</keyword>
<protein>
    <submittedName>
        <fullName evidence="2">Uncharacterized protein</fullName>
    </submittedName>
</protein>
<comment type="caution">
    <text evidence="2">The sequence shown here is derived from an EMBL/GenBank/DDBJ whole genome shotgun (WGS) entry which is preliminary data.</text>
</comment>
<gene>
    <name evidence="2" type="ORF">ATNIH1004_011797</name>
</gene>
<reference evidence="2 3" key="1">
    <citation type="submission" date="2019-08" db="EMBL/GenBank/DDBJ databases">
        <title>The genome sequence of a newly discovered highly antifungal drug resistant Aspergillus species, Aspergillus tanneri NIH 1004.</title>
        <authorList>
            <person name="Mounaud S."/>
            <person name="Singh I."/>
            <person name="Joardar V."/>
            <person name="Pakala S."/>
            <person name="Pakala S."/>
            <person name="Venepally P."/>
            <person name="Chung J.K."/>
            <person name="Losada L."/>
            <person name="Nierman W.C."/>
        </authorList>
    </citation>
    <scope>NUCLEOTIDE SEQUENCE [LARGE SCALE GENOMIC DNA]</scope>
    <source>
        <strain evidence="2 3">NIH1004</strain>
    </source>
</reference>
<name>A0A5M9M4M6_9EURO</name>
<dbReference type="RefSeq" id="XP_033421023.1">
    <property type="nucleotide sequence ID" value="XM_033576359.1"/>
</dbReference>
<dbReference type="GeneID" id="54334498"/>
<feature type="transmembrane region" description="Helical" evidence="1">
    <location>
        <begin position="53"/>
        <end position="72"/>
    </location>
</feature>
<accession>A0A5M9M4M6</accession>
<keyword evidence="1" id="KW-0472">Membrane</keyword>
<dbReference type="EMBL" id="QUQM01000009">
    <property type="protein sequence ID" value="KAA8641661.1"/>
    <property type="molecule type" value="Genomic_DNA"/>
</dbReference>
<keyword evidence="1" id="KW-0812">Transmembrane</keyword>
<evidence type="ECO:0000256" key="1">
    <source>
        <dbReference type="SAM" id="Phobius"/>
    </source>
</evidence>
<evidence type="ECO:0000313" key="2">
    <source>
        <dbReference type="EMBL" id="KAA8641661.1"/>
    </source>
</evidence>
<organism evidence="2 3">
    <name type="scientific">Aspergillus tanneri</name>
    <dbReference type="NCBI Taxonomy" id="1220188"/>
    <lineage>
        <taxon>Eukaryota</taxon>
        <taxon>Fungi</taxon>
        <taxon>Dikarya</taxon>
        <taxon>Ascomycota</taxon>
        <taxon>Pezizomycotina</taxon>
        <taxon>Eurotiomycetes</taxon>
        <taxon>Eurotiomycetidae</taxon>
        <taxon>Eurotiales</taxon>
        <taxon>Aspergillaceae</taxon>
        <taxon>Aspergillus</taxon>
        <taxon>Aspergillus subgen. Circumdati</taxon>
    </lineage>
</organism>